<reference evidence="4" key="1">
    <citation type="journal article" date="2014" name="Int. J. Syst. Evol. Microbiol.">
        <title>Complete genome sequence of Corynebacterium casei LMG S-19264T (=DSM 44701T), isolated from a smear-ripened cheese.</title>
        <authorList>
            <consortium name="US DOE Joint Genome Institute (JGI-PGF)"/>
            <person name="Walter F."/>
            <person name="Albersmeier A."/>
            <person name="Kalinowski J."/>
            <person name="Ruckert C."/>
        </authorList>
    </citation>
    <scope>NUCLEOTIDE SEQUENCE</scope>
    <source>
        <strain evidence="4">CGMCC 1.15448</strain>
    </source>
</reference>
<dbReference type="Gene3D" id="3.40.50.2000">
    <property type="entry name" value="Glycogen Phosphorylase B"/>
    <property type="match status" value="2"/>
</dbReference>
<comment type="caution">
    <text evidence="4">The sequence shown here is derived from an EMBL/GenBank/DDBJ whole genome shotgun (WGS) entry which is preliminary data.</text>
</comment>
<reference evidence="4" key="2">
    <citation type="submission" date="2020-09" db="EMBL/GenBank/DDBJ databases">
        <authorList>
            <person name="Sun Q."/>
            <person name="Zhou Y."/>
        </authorList>
    </citation>
    <scope>NUCLEOTIDE SEQUENCE</scope>
    <source>
        <strain evidence="4">CGMCC 1.15448</strain>
    </source>
</reference>
<dbReference type="AlphaFoldDB" id="A0A8J2XT26"/>
<protein>
    <submittedName>
        <fullName evidence="4">Glycosyl transferase</fullName>
    </submittedName>
</protein>
<evidence type="ECO:0000256" key="1">
    <source>
        <dbReference type="ARBA" id="ARBA00022676"/>
    </source>
</evidence>
<dbReference type="SUPFAM" id="SSF53756">
    <property type="entry name" value="UDP-Glycosyltransferase/glycogen phosphorylase"/>
    <property type="match status" value="1"/>
</dbReference>
<keyword evidence="2 4" id="KW-0808">Transferase</keyword>
<dbReference type="RefSeq" id="WP_188931817.1">
    <property type="nucleotide sequence ID" value="NZ_BMJC01000002.1"/>
</dbReference>
<evidence type="ECO:0000313" key="5">
    <source>
        <dbReference type="Proteomes" id="UP000607559"/>
    </source>
</evidence>
<dbReference type="EMBL" id="BMJC01000002">
    <property type="protein sequence ID" value="GGA99932.1"/>
    <property type="molecule type" value="Genomic_DNA"/>
</dbReference>
<dbReference type="GO" id="GO:0008713">
    <property type="term" value="F:ADP-heptose-lipopolysaccharide heptosyltransferase activity"/>
    <property type="evidence" value="ECO:0007669"/>
    <property type="project" value="TreeGrafter"/>
</dbReference>
<dbReference type="InterPro" id="IPR002201">
    <property type="entry name" value="Glyco_trans_9"/>
</dbReference>
<gene>
    <name evidence="4" type="ORF">GCM10011511_24060</name>
</gene>
<evidence type="ECO:0000256" key="2">
    <source>
        <dbReference type="ARBA" id="ARBA00022679"/>
    </source>
</evidence>
<dbReference type="Pfam" id="PF01075">
    <property type="entry name" value="Glyco_transf_9"/>
    <property type="match status" value="1"/>
</dbReference>
<keyword evidence="3" id="KW-0812">Transmembrane</keyword>
<evidence type="ECO:0000256" key="3">
    <source>
        <dbReference type="SAM" id="Phobius"/>
    </source>
</evidence>
<evidence type="ECO:0000313" key="4">
    <source>
        <dbReference type="EMBL" id="GGA99932.1"/>
    </source>
</evidence>
<dbReference type="Proteomes" id="UP000607559">
    <property type="component" value="Unassembled WGS sequence"/>
</dbReference>
<accession>A0A8J2XT26</accession>
<dbReference type="PANTHER" id="PTHR30160">
    <property type="entry name" value="TETRAACYLDISACCHARIDE 4'-KINASE-RELATED"/>
    <property type="match status" value="1"/>
</dbReference>
<name>A0A8J2XT26_9BACT</name>
<proteinExistence type="predicted"/>
<dbReference type="InterPro" id="IPR051199">
    <property type="entry name" value="LPS_LOS_Heptosyltrfase"/>
</dbReference>
<dbReference type="GO" id="GO:0009244">
    <property type="term" value="P:lipopolysaccharide core region biosynthetic process"/>
    <property type="evidence" value="ECO:0007669"/>
    <property type="project" value="TreeGrafter"/>
</dbReference>
<organism evidence="4 5">
    <name type="scientific">Puia dinghuensis</name>
    <dbReference type="NCBI Taxonomy" id="1792502"/>
    <lineage>
        <taxon>Bacteria</taxon>
        <taxon>Pseudomonadati</taxon>
        <taxon>Bacteroidota</taxon>
        <taxon>Chitinophagia</taxon>
        <taxon>Chitinophagales</taxon>
        <taxon>Chitinophagaceae</taxon>
        <taxon>Puia</taxon>
    </lineage>
</organism>
<feature type="transmembrane region" description="Helical" evidence="3">
    <location>
        <begin position="12"/>
        <end position="32"/>
    </location>
</feature>
<dbReference type="GO" id="GO:0005829">
    <property type="term" value="C:cytosol"/>
    <property type="evidence" value="ECO:0007669"/>
    <property type="project" value="TreeGrafter"/>
</dbReference>
<keyword evidence="3" id="KW-0472">Membrane</keyword>
<keyword evidence="3" id="KW-1133">Transmembrane helix</keyword>
<keyword evidence="5" id="KW-1185">Reference proteome</keyword>
<sequence>MRIRLKQKIDWYAGYGLTAILLPITRLLGIVLRRDHSLSKPPRRLLFIKLMGLGSLVVASEAITAMRRRFPNTRFILLTDSNIADGIAPFQLFDEIVQTDTNRLFSTARRMVRFFARSWTWRSLWVVDLEVYSKLTTVLALLTLARNRFGFYLPPVPLRKYLNTHNIPFDRSTYLEANYTTMARSITGVPQLAMEAPPPRTGERYKPYILLNNTCSSLAAVRKLPDSTFSAICRWLLENTPYHLALLGAPEDKRSIDRFINEDAGLFHQQDRILNYAGVAKDFGEYYQFLGEYGVCLITIDSGPLHIARKLGLPTLSIWGPTDPAHYLNIPPDDRHRHLVHYLGVPCSPCVHRYPTPPCGGDNVCMKNSLPSAIIKKIETLLAHLSLPQPV</sequence>
<feature type="transmembrane region" description="Helical" evidence="3">
    <location>
        <begin position="44"/>
        <end position="64"/>
    </location>
</feature>
<keyword evidence="1" id="KW-0328">Glycosyltransferase</keyword>